<dbReference type="Gene3D" id="3.40.50.300">
    <property type="entry name" value="P-loop containing nucleotide triphosphate hydrolases"/>
    <property type="match status" value="2"/>
</dbReference>
<protein>
    <submittedName>
        <fullName evidence="2">Sulfotransferase domain-containing protein</fullName>
    </submittedName>
</protein>
<name>A0ABU4XUH7_9HYPH</name>
<evidence type="ECO:0000313" key="2">
    <source>
        <dbReference type="EMBL" id="MDX8478345.1"/>
    </source>
</evidence>
<dbReference type="Pfam" id="PF00685">
    <property type="entry name" value="Sulfotransfer_1"/>
    <property type="match status" value="1"/>
</dbReference>
<sequence length="248" mass="28990">MDVLRKSEGFLRAAARRPIREIRRIALDLKRLWRLWVTADTARYNKIFIAGCARSGTTLTQRLMGCFEDTFVHQAEAKYTQLDMLDRPEANLVVKRTERGHVHLAKLPSAVGLIYCVRHPFDVLTSSHPQSRAQRRFHVTPERWLAEYGALLRLRKAQSGRAITYVRYEDMIAQPDALQERIARAFDLKPRIRFSQDPSNPIRATSLRKWERNEEFRSYLRTLPPAFLARLKEFCDEFGYDMPDRANA</sequence>
<dbReference type="Proteomes" id="UP001287059">
    <property type="component" value="Unassembled WGS sequence"/>
</dbReference>
<dbReference type="InterPro" id="IPR027417">
    <property type="entry name" value="P-loop_NTPase"/>
</dbReference>
<organism evidence="2 3">
    <name type="scientific">Mesorhizobium album</name>
    <dbReference type="NCBI Taxonomy" id="3072314"/>
    <lineage>
        <taxon>Bacteria</taxon>
        <taxon>Pseudomonadati</taxon>
        <taxon>Pseudomonadota</taxon>
        <taxon>Alphaproteobacteria</taxon>
        <taxon>Hyphomicrobiales</taxon>
        <taxon>Phyllobacteriaceae</taxon>
        <taxon>Mesorhizobium</taxon>
    </lineage>
</organism>
<gene>
    <name evidence="2" type="ORF">RFN28_07605</name>
</gene>
<dbReference type="RefSeq" id="WP_320286752.1">
    <property type="nucleotide sequence ID" value="NZ_JAVIIW010000006.1"/>
</dbReference>
<evidence type="ECO:0000313" key="3">
    <source>
        <dbReference type="Proteomes" id="UP001287059"/>
    </source>
</evidence>
<accession>A0ABU4XUH7</accession>
<proteinExistence type="predicted"/>
<dbReference type="SUPFAM" id="SSF52540">
    <property type="entry name" value="P-loop containing nucleoside triphosphate hydrolases"/>
    <property type="match status" value="1"/>
</dbReference>
<dbReference type="EMBL" id="JAVIIW010000006">
    <property type="protein sequence ID" value="MDX8478345.1"/>
    <property type="molecule type" value="Genomic_DNA"/>
</dbReference>
<feature type="domain" description="Sulfotransferase" evidence="1">
    <location>
        <begin position="46"/>
        <end position="189"/>
    </location>
</feature>
<reference evidence="2 3" key="1">
    <citation type="submission" date="2023-08" db="EMBL/GenBank/DDBJ databases">
        <title>Implementing the SeqCode for naming new Mesorhizobium species isolated from Vachellia karroo root nodules.</title>
        <authorList>
            <person name="Van Lill M."/>
        </authorList>
    </citation>
    <scope>NUCLEOTIDE SEQUENCE [LARGE SCALE GENOMIC DNA]</scope>
    <source>
        <strain evidence="2 3">VK24D</strain>
    </source>
</reference>
<evidence type="ECO:0000259" key="1">
    <source>
        <dbReference type="Pfam" id="PF00685"/>
    </source>
</evidence>
<comment type="caution">
    <text evidence="2">The sequence shown here is derived from an EMBL/GenBank/DDBJ whole genome shotgun (WGS) entry which is preliminary data.</text>
</comment>
<keyword evidence="3" id="KW-1185">Reference proteome</keyword>
<dbReference type="InterPro" id="IPR000863">
    <property type="entry name" value="Sulfotransferase_dom"/>
</dbReference>